<organism evidence="5">
    <name type="scientific">Selaginella moellendorffii</name>
    <name type="common">Spikemoss</name>
    <dbReference type="NCBI Taxonomy" id="88036"/>
    <lineage>
        <taxon>Eukaryota</taxon>
        <taxon>Viridiplantae</taxon>
        <taxon>Streptophyta</taxon>
        <taxon>Embryophyta</taxon>
        <taxon>Tracheophyta</taxon>
        <taxon>Lycopodiopsida</taxon>
        <taxon>Selaginellales</taxon>
        <taxon>Selaginellaceae</taxon>
        <taxon>Selaginella</taxon>
    </lineage>
</organism>
<dbReference type="InterPro" id="IPR039265">
    <property type="entry name" value="DIR1-like"/>
</dbReference>
<dbReference type="EMBL" id="GL377636">
    <property type="protein sequence ID" value="EFJ12875.1"/>
    <property type="molecule type" value="Genomic_DNA"/>
</dbReference>
<proteinExistence type="predicted"/>
<dbReference type="InParanoid" id="D8SRZ4"/>
<feature type="chain" id="PRO_5010829977" description="Bifunctional inhibitor/plant lipid transfer protein/seed storage helical domain-containing protein" evidence="1">
    <location>
        <begin position="29"/>
        <end position="106"/>
    </location>
</feature>
<dbReference type="SUPFAM" id="SSF47699">
    <property type="entry name" value="Bifunctional inhibitor/lipid-transfer protein/seed storage 2S albumin"/>
    <property type="match status" value="1"/>
</dbReference>
<evidence type="ECO:0000259" key="2">
    <source>
        <dbReference type="SMART" id="SM00499"/>
    </source>
</evidence>
<dbReference type="Proteomes" id="UP000001514">
    <property type="component" value="Unassembled WGS sequence"/>
</dbReference>
<dbReference type="KEGG" id="smo:SELMODRAFT_425085"/>
<dbReference type="Gene3D" id="1.10.110.10">
    <property type="entry name" value="Plant lipid-transfer and hydrophobic proteins"/>
    <property type="match status" value="1"/>
</dbReference>
<dbReference type="GO" id="GO:0005504">
    <property type="term" value="F:fatty acid binding"/>
    <property type="evidence" value="ECO:0007669"/>
    <property type="project" value="InterPro"/>
</dbReference>
<protein>
    <recommendedName>
        <fullName evidence="2">Bifunctional inhibitor/plant lipid transfer protein/seed storage helical domain-containing protein</fullName>
    </recommendedName>
</protein>
<gene>
    <name evidence="4" type="ORF">SELMODRAFT_425085</name>
    <name evidence="3" type="ORF">SELMODRAFT_428213</name>
</gene>
<dbReference type="Gramene" id="EFJ12875">
    <property type="protein sequence ID" value="EFJ12875"/>
    <property type="gene ID" value="SELMODRAFT_425085"/>
</dbReference>
<evidence type="ECO:0000313" key="4">
    <source>
        <dbReference type="EMBL" id="EFJ12875.1"/>
    </source>
</evidence>
<dbReference type="OrthoDB" id="659547at2759"/>
<dbReference type="InterPro" id="IPR036312">
    <property type="entry name" value="Bifun_inhib/LTP/seed_sf"/>
</dbReference>
<dbReference type="Gramene" id="EFJ09295">
    <property type="protein sequence ID" value="EFJ09295"/>
    <property type="gene ID" value="SELMODRAFT_428213"/>
</dbReference>
<dbReference type="SMART" id="SM00499">
    <property type="entry name" value="AAI"/>
    <property type="match status" value="1"/>
</dbReference>
<dbReference type="HOGENOM" id="CLU_2227850_0_0_1"/>
<dbReference type="EMBL" id="GL377664">
    <property type="protein sequence ID" value="EFJ09295.1"/>
    <property type="molecule type" value="Genomic_DNA"/>
</dbReference>
<sequence>MEAPLKFLSFAAIVAFLVATTAPSVVDGATCTFESTLPDLADCRPYVSTGSTQTDPTAACCSELRNVGHSCLCDLLRDTKVPSDIDINRAVALPGKCSLPGADSCS</sequence>
<name>D8SRZ4_SELML</name>
<feature type="signal peptide" evidence="1">
    <location>
        <begin position="1"/>
        <end position="28"/>
    </location>
</feature>
<dbReference type="OMA" id="RECCEAV"/>
<dbReference type="CDD" id="cd04660">
    <property type="entry name" value="nsLTP_like"/>
    <property type="match status" value="1"/>
</dbReference>
<dbReference type="AlphaFoldDB" id="D8SRZ4"/>
<dbReference type="InterPro" id="IPR044741">
    <property type="entry name" value="NsLTP-like"/>
</dbReference>
<reference evidence="4 5" key="1">
    <citation type="journal article" date="2011" name="Science">
        <title>The Selaginella genome identifies genetic changes associated with the evolution of vascular plants.</title>
        <authorList>
            <person name="Banks J.A."/>
            <person name="Nishiyama T."/>
            <person name="Hasebe M."/>
            <person name="Bowman J.L."/>
            <person name="Gribskov M."/>
            <person name="dePamphilis C."/>
            <person name="Albert V.A."/>
            <person name="Aono N."/>
            <person name="Aoyama T."/>
            <person name="Ambrose B.A."/>
            <person name="Ashton N.W."/>
            <person name="Axtell M.J."/>
            <person name="Barker E."/>
            <person name="Barker M.S."/>
            <person name="Bennetzen J.L."/>
            <person name="Bonawitz N.D."/>
            <person name="Chapple C."/>
            <person name="Cheng C."/>
            <person name="Correa L.G."/>
            <person name="Dacre M."/>
            <person name="DeBarry J."/>
            <person name="Dreyer I."/>
            <person name="Elias M."/>
            <person name="Engstrom E.M."/>
            <person name="Estelle M."/>
            <person name="Feng L."/>
            <person name="Finet C."/>
            <person name="Floyd S.K."/>
            <person name="Frommer W.B."/>
            <person name="Fujita T."/>
            <person name="Gramzow L."/>
            <person name="Gutensohn M."/>
            <person name="Harholt J."/>
            <person name="Hattori M."/>
            <person name="Heyl A."/>
            <person name="Hirai T."/>
            <person name="Hiwatashi Y."/>
            <person name="Ishikawa M."/>
            <person name="Iwata M."/>
            <person name="Karol K.G."/>
            <person name="Koehler B."/>
            <person name="Kolukisaoglu U."/>
            <person name="Kubo M."/>
            <person name="Kurata T."/>
            <person name="Lalonde S."/>
            <person name="Li K."/>
            <person name="Li Y."/>
            <person name="Litt A."/>
            <person name="Lyons E."/>
            <person name="Manning G."/>
            <person name="Maruyama T."/>
            <person name="Michael T.P."/>
            <person name="Mikami K."/>
            <person name="Miyazaki S."/>
            <person name="Morinaga S."/>
            <person name="Murata T."/>
            <person name="Mueller-Roeber B."/>
            <person name="Nelson D.R."/>
            <person name="Obara M."/>
            <person name="Oguri Y."/>
            <person name="Olmstead R.G."/>
            <person name="Onodera N."/>
            <person name="Petersen B.L."/>
            <person name="Pils B."/>
            <person name="Prigge M."/>
            <person name="Rensing S.A."/>
            <person name="Riano-Pachon D.M."/>
            <person name="Roberts A.W."/>
            <person name="Sato Y."/>
            <person name="Scheller H.V."/>
            <person name="Schulz B."/>
            <person name="Schulz C."/>
            <person name="Shakirov E.V."/>
            <person name="Shibagaki N."/>
            <person name="Shinohara N."/>
            <person name="Shippen D.E."/>
            <person name="Soerensen I."/>
            <person name="Sotooka R."/>
            <person name="Sugimoto N."/>
            <person name="Sugita M."/>
            <person name="Sumikawa N."/>
            <person name="Tanurdzic M."/>
            <person name="Theissen G."/>
            <person name="Ulvskov P."/>
            <person name="Wakazuki S."/>
            <person name="Weng J.K."/>
            <person name="Willats W.W."/>
            <person name="Wipf D."/>
            <person name="Wolf P.G."/>
            <person name="Yang L."/>
            <person name="Zimmer A.D."/>
            <person name="Zhu Q."/>
            <person name="Mitros T."/>
            <person name="Hellsten U."/>
            <person name="Loque D."/>
            <person name="Otillar R."/>
            <person name="Salamov A."/>
            <person name="Schmutz J."/>
            <person name="Shapiro H."/>
            <person name="Lindquist E."/>
            <person name="Lucas S."/>
            <person name="Rokhsar D."/>
            <person name="Grigoriev I.V."/>
        </authorList>
    </citation>
    <scope>NUCLEOTIDE SEQUENCE [LARGE SCALE GENOMIC DNA]</scope>
</reference>
<dbReference type="GO" id="GO:0009627">
    <property type="term" value="P:systemic acquired resistance"/>
    <property type="evidence" value="ECO:0007669"/>
    <property type="project" value="InterPro"/>
</dbReference>
<dbReference type="PANTHER" id="PTHR33122">
    <property type="entry name" value="LIPID BINDING PROTEIN-RELATED"/>
    <property type="match status" value="1"/>
</dbReference>
<evidence type="ECO:0000313" key="3">
    <source>
        <dbReference type="EMBL" id="EFJ09295.1"/>
    </source>
</evidence>
<feature type="domain" description="Bifunctional inhibitor/plant lipid transfer protein/seed storage helical" evidence="2">
    <location>
        <begin position="43"/>
        <end position="105"/>
    </location>
</feature>
<accession>D8SRZ4</accession>
<dbReference type="Pfam" id="PF14368">
    <property type="entry name" value="LTP_2"/>
    <property type="match status" value="1"/>
</dbReference>
<dbReference type="InterPro" id="IPR016140">
    <property type="entry name" value="Bifunc_inhib/LTP/seed_store"/>
</dbReference>
<keyword evidence="1" id="KW-0732">Signal</keyword>
<keyword evidence="5" id="KW-1185">Reference proteome</keyword>
<dbReference type="PANTHER" id="PTHR33122:SF60">
    <property type="entry name" value="LIPID-TRANSFER PROTEIN DIR1-RELATED"/>
    <property type="match status" value="1"/>
</dbReference>
<evidence type="ECO:0000313" key="5">
    <source>
        <dbReference type="Proteomes" id="UP000001514"/>
    </source>
</evidence>
<evidence type="ECO:0000256" key="1">
    <source>
        <dbReference type="SAM" id="SignalP"/>
    </source>
</evidence>
<dbReference type="KEGG" id="smo:SELMODRAFT_428213"/>